<dbReference type="AlphaFoldDB" id="A0AAD7M2Q4"/>
<evidence type="ECO:0000256" key="2">
    <source>
        <dbReference type="ARBA" id="ARBA00006472"/>
    </source>
</evidence>
<dbReference type="InterPro" id="IPR036428">
    <property type="entry name" value="PCD_sf"/>
</dbReference>
<dbReference type="PANTHER" id="PTHR12599:SF0">
    <property type="entry name" value="PTERIN-4-ALPHA-CARBINOLAMINE DEHYDRATASE"/>
    <property type="match status" value="1"/>
</dbReference>
<proteinExistence type="inferred from homology"/>
<dbReference type="Pfam" id="PF01329">
    <property type="entry name" value="Pterin_4a"/>
    <property type="match status" value="1"/>
</dbReference>
<evidence type="ECO:0000313" key="7">
    <source>
        <dbReference type="Proteomes" id="UP001163823"/>
    </source>
</evidence>
<protein>
    <recommendedName>
        <fullName evidence="3">4a-hydroxytetrahydrobiopterin dehydratase</fullName>
        <ecNumber evidence="3">4.2.1.96</ecNumber>
    </recommendedName>
    <alternativeName>
        <fullName evidence="5">4-alpha-hydroxy-tetrahydropterin dehydratase</fullName>
    </alternativeName>
</protein>
<comment type="similarity">
    <text evidence="2">Belongs to the pterin-4-alpha-carbinolamine dehydratase family.</text>
</comment>
<dbReference type="EMBL" id="JARAOO010000005">
    <property type="protein sequence ID" value="KAJ7968869.1"/>
    <property type="molecule type" value="Genomic_DNA"/>
</dbReference>
<dbReference type="Proteomes" id="UP001163823">
    <property type="component" value="Chromosome 5"/>
</dbReference>
<dbReference type="GO" id="GO:0008124">
    <property type="term" value="F:4-alpha-hydroxytetrahydrobiopterin dehydratase activity"/>
    <property type="evidence" value="ECO:0007669"/>
    <property type="project" value="UniProtKB-EC"/>
</dbReference>
<dbReference type="GO" id="GO:0006729">
    <property type="term" value="P:tetrahydrobiopterin biosynthetic process"/>
    <property type="evidence" value="ECO:0007669"/>
    <property type="project" value="InterPro"/>
</dbReference>
<evidence type="ECO:0000313" key="6">
    <source>
        <dbReference type="EMBL" id="KAJ7968869.1"/>
    </source>
</evidence>
<sequence length="115" mass="12685">MDLEIFAPAKVLEWNLVHEGGTLKLNQSWKVKSFTKGLELFKIVVDVAEAEGHHPYLQLVGWNNVTIEICTHAVAGHIPPPPPPPPCTHAENDFILAAKINGLDVQHLLGWKPAD</sequence>
<dbReference type="GO" id="GO:0005739">
    <property type="term" value="C:mitochondrion"/>
    <property type="evidence" value="ECO:0007669"/>
    <property type="project" value="TreeGrafter"/>
</dbReference>
<evidence type="ECO:0000256" key="3">
    <source>
        <dbReference type="ARBA" id="ARBA00013252"/>
    </source>
</evidence>
<dbReference type="InterPro" id="IPR001533">
    <property type="entry name" value="Pterin_deHydtase"/>
</dbReference>
<name>A0AAD7M2Q4_QUISA</name>
<dbReference type="EC" id="4.2.1.96" evidence="3"/>
<comment type="caution">
    <text evidence="6">The sequence shown here is derived from an EMBL/GenBank/DDBJ whole genome shotgun (WGS) entry which is preliminary data.</text>
</comment>
<comment type="catalytic activity">
    <reaction evidence="1">
        <text>(4aS,6R)-4a-hydroxy-L-erythro-5,6,7,8-tetrahydrobiopterin = (6R)-L-erythro-6,7-dihydrobiopterin + H2O</text>
        <dbReference type="Rhea" id="RHEA:11920"/>
        <dbReference type="ChEBI" id="CHEBI:15377"/>
        <dbReference type="ChEBI" id="CHEBI:15642"/>
        <dbReference type="ChEBI" id="CHEBI:43120"/>
        <dbReference type="EC" id="4.2.1.96"/>
    </reaction>
</comment>
<dbReference type="KEGG" id="qsa:O6P43_012907"/>
<dbReference type="PANTHER" id="PTHR12599">
    <property type="entry name" value="PTERIN-4-ALPHA-CARBINOLAMINE DEHYDRATASE"/>
    <property type="match status" value="1"/>
</dbReference>
<dbReference type="Gene3D" id="3.30.1360.20">
    <property type="entry name" value="Transcriptional coactivator/pterin dehydratase"/>
    <property type="match status" value="1"/>
</dbReference>
<gene>
    <name evidence="6" type="ORF">O6P43_012907</name>
</gene>
<reference evidence="6" key="1">
    <citation type="journal article" date="2023" name="Science">
        <title>Elucidation of the pathway for biosynthesis of saponin adjuvants from the soapbark tree.</title>
        <authorList>
            <person name="Reed J."/>
            <person name="Orme A."/>
            <person name="El-Demerdash A."/>
            <person name="Owen C."/>
            <person name="Martin L.B.B."/>
            <person name="Misra R.C."/>
            <person name="Kikuchi S."/>
            <person name="Rejzek M."/>
            <person name="Martin A.C."/>
            <person name="Harkess A."/>
            <person name="Leebens-Mack J."/>
            <person name="Louveau T."/>
            <person name="Stephenson M.J."/>
            <person name="Osbourn A."/>
        </authorList>
    </citation>
    <scope>NUCLEOTIDE SEQUENCE</scope>
    <source>
        <strain evidence="6">S10</strain>
    </source>
</reference>
<evidence type="ECO:0000256" key="1">
    <source>
        <dbReference type="ARBA" id="ARBA00001554"/>
    </source>
</evidence>
<keyword evidence="7" id="KW-1185">Reference proteome</keyword>
<accession>A0AAD7M2Q4</accession>
<organism evidence="6 7">
    <name type="scientific">Quillaja saponaria</name>
    <name type="common">Soap bark tree</name>
    <dbReference type="NCBI Taxonomy" id="32244"/>
    <lineage>
        <taxon>Eukaryota</taxon>
        <taxon>Viridiplantae</taxon>
        <taxon>Streptophyta</taxon>
        <taxon>Embryophyta</taxon>
        <taxon>Tracheophyta</taxon>
        <taxon>Spermatophyta</taxon>
        <taxon>Magnoliopsida</taxon>
        <taxon>eudicotyledons</taxon>
        <taxon>Gunneridae</taxon>
        <taxon>Pentapetalae</taxon>
        <taxon>rosids</taxon>
        <taxon>fabids</taxon>
        <taxon>Fabales</taxon>
        <taxon>Quillajaceae</taxon>
        <taxon>Quillaja</taxon>
    </lineage>
</organism>
<dbReference type="SUPFAM" id="SSF55248">
    <property type="entry name" value="PCD-like"/>
    <property type="match status" value="1"/>
</dbReference>
<keyword evidence="4" id="KW-0456">Lyase</keyword>
<evidence type="ECO:0000256" key="4">
    <source>
        <dbReference type="ARBA" id="ARBA00023239"/>
    </source>
</evidence>
<evidence type="ECO:0000256" key="5">
    <source>
        <dbReference type="ARBA" id="ARBA00030497"/>
    </source>
</evidence>